<keyword evidence="1" id="KW-0472">Membrane</keyword>
<keyword evidence="3" id="KW-1185">Reference proteome</keyword>
<sequence length="39" mass="4196">MADSSLFDSPAEHRTVVKFTIAAVATYFVILTLAIIGIL</sequence>
<dbReference type="EMBL" id="QPJY01000002">
    <property type="protein sequence ID" value="RCX31785.1"/>
    <property type="molecule type" value="Genomic_DNA"/>
</dbReference>
<feature type="transmembrane region" description="Helical" evidence="1">
    <location>
        <begin position="16"/>
        <end position="38"/>
    </location>
</feature>
<organism evidence="2 3">
    <name type="scientific">Thioalbus denitrificans</name>
    <dbReference type="NCBI Taxonomy" id="547122"/>
    <lineage>
        <taxon>Bacteria</taxon>
        <taxon>Pseudomonadati</taxon>
        <taxon>Pseudomonadota</taxon>
        <taxon>Gammaproteobacteria</taxon>
        <taxon>Chromatiales</taxon>
        <taxon>Ectothiorhodospiraceae</taxon>
        <taxon>Thioalbus</taxon>
    </lineage>
</organism>
<accession>A0A369CFA1</accession>
<keyword evidence="1" id="KW-1133">Transmembrane helix</keyword>
<keyword evidence="1" id="KW-0812">Transmembrane</keyword>
<gene>
    <name evidence="2" type="ORF">DFQ59_102132</name>
</gene>
<dbReference type="Proteomes" id="UP000252707">
    <property type="component" value="Unassembled WGS sequence"/>
</dbReference>
<evidence type="ECO:0000313" key="2">
    <source>
        <dbReference type="EMBL" id="RCX31785.1"/>
    </source>
</evidence>
<proteinExistence type="predicted"/>
<dbReference type="AlphaFoldDB" id="A0A369CFA1"/>
<evidence type="ECO:0000256" key="1">
    <source>
        <dbReference type="SAM" id="Phobius"/>
    </source>
</evidence>
<comment type="caution">
    <text evidence="2">The sequence shown here is derived from an EMBL/GenBank/DDBJ whole genome shotgun (WGS) entry which is preliminary data.</text>
</comment>
<name>A0A369CFA1_9GAMM</name>
<reference evidence="2 3" key="1">
    <citation type="submission" date="2018-07" db="EMBL/GenBank/DDBJ databases">
        <title>Genomic Encyclopedia of Type Strains, Phase IV (KMG-IV): sequencing the most valuable type-strain genomes for metagenomic binning, comparative biology and taxonomic classification.</title>
        <authorList>
            <person name="Goeker M."/>
        </authorList>
    </citation>
    <scope>NUCLEOTIDE SEQUENCE [LARGE SCALE GENOMIC DNA]</scope>
    <source>
        <strain evidence="2 3">DSM 26407</strain>
    </source>
</reference>
<evidence type="ECO:0000313" key="3">
    <source>
        <dbReference type="Proteomes" id="UP000252707"/>
    </source>
</evidence>
<protein>
    <submittedName>
        <fullName evidence="2">Uncharacterized protein</fullName>
    </submittedName>
</protein>